<proteinExistence type="predicted"/>
<dbReference type="AlphaFoldDB" id="A0A8C8VQN4"/>
<dbReference type="GO" id="GO:0032543">
    <property type="term" value="P:mitochondrial translation"/>
    <property type="evidence" value="ECO:0007669"/>
    <property type="project" value="InterPro"/>
</dbReference>
<reference evidence="1" key="1">
    <citation type="submission" date="2025-08" db="UniProtKB">
        <authorList>
            <consortium name="Ensembl"/>
        </authorList>
    </citation>
    <scope>IDENTIFICATION</scope>
</reference>
<dbReference type="PANTHER" id="PTHR31278">
    <property type="entry name" value="CHCHD1"/>
    <property type="match status" value="1"/>
</dbReference>
<evidence type="ECO:0000313" key="1">
    <source>
        <dbReference type="Ensembl" id="ENSPCEP00000025627.1"/>
    </source>
</evidence>
<name>A0A8C8VQN4_9SAUR</name>
<sequence length="120" mass="13955">MAAPNYPTWLRRLAAGHRRVLPVRPHRPLVLSNYVGNRKVNTSEVTCLEEMAFMMSCWKEKEFSDVLCAKEIKAFCDCVAKTDMEYKERCKQESLSQTGNLTSEKVNKLLRRFPNITHDF</sequence>
<organism evidence="1 2">
    <name type="scientific">Pelusios castaneus</name>
    <name type="common">West African mud turtle</name>
    <dbReference type="NCBI Taxonomy" id="367368"/>
    <lineage>
        <taxon>Eukaryota</taxon>
        <taxon>Metazoa</taxon>
        <taxon>Chordata</taxon>
        <taxon>Craniata</taxon>
        <taxon>Vertebrata</taxon>
        <taxon>Euteleostomi</taxon>
        <taxon>Archelosauria</taxon>
        <taxon>Testudinata</taxon>
        <taxon>Testudines</taxon>
        <taxon>Pleurodira</taxon>
        <taxon>Pelomedusidae</taxon>
        <taxon>Pelusios</taxon>
    </lineage>
</organism>
<reference evidence="1" key="2">
    <citation type="submission" date="2025-09" db="UniProtKB">
        <authorList>
            <consortium name="Ensembl"/>
        </authorList>
    </citation>
    <scope>IDENTIFICATION</scope>
</reference>
<dbReference type="Ensembl" id="ENSPCET00000026483.1">
    <property type="protein sequence ID" value="ENSPCEP00000025627.1"/>
    <property type="gene ID" value="ENSPCEG00000019304.1"/>
</dbReference>
<evidence type="ECO:0000313" key="2">
    <source>
        <dbReference type="Proteomes" id="UP000694393"/>
    </source>
</evidence>
<dbReference type="InterPro" id="IPR033620">
    <property type="entry name" value="Ribosomal_mS37_met"/>
</dbReference>
<dbReference type="PANTHER" id="PTHR31278:SF2">
    <property type="entry name" value="SMALL RIBOSOMAL SUBUNIT PROTEIN MS37"/>
    <property type="match status" value="1"/>
</dbReference>
<dbReference type="GO" id="GO:0005761">
    <property type="term" value="C:mitochondrial ribosome"/>
    <property type="evidence" value="ECO:0007669"/>
    <property type="project" value="InterPro"/>
</dbReference>
<accession>A0A8C8VQN4</accession>
<protein>
    <submittedName>
        <fullName evidence="1">Coiled-coil-helix-coiled-coil-helix domain containing 1</fullName>
    </submittedName>
</protein>
<keyword evidence="2" id="KW-1185">Reference proteome</keyword>
<dbReference type="Proteomes" id="UP000694393">
    <property type="component" value="Unplaced"/>
</dbReference>
<dbReference type="GO" id="GO:0003723">
    <property type="term" value="F:RNA binding"/>
    <property type="evidence" value="ECO:0007669"/>
    <property type="project" value="TreeGrafter"/>
</dbReference>
<dbReference type="GO" id="GO:0005654">
    <property type="term" value="C:nucleoplasm"/>
    <property type="evidence" value="ECO:0007669"/>
    <property type="project" value="TreeGrafter"/>
</dbReference>